<evidence type="ECO:0000256" key="7">
    <source>
        <dbReference type="ARBA" id="ARBA00022840"/>
    </source>
</evidence>
<feature type="region of interest" description="Disordered" evidence="12">
    <location>
        <begin position="189"/>
        <end position="263"/>
    </location>
</feature>
<dbReference type="WBParaSite" id="BXY_0005400.1">
    <property type="protein sequence ID" value="BXY_0005400.1"/>
    <property type="gene ID" value="BXY_0005400"/>
</dbReference>
<evidence type="ECO:0000259" key="14">
    <source>
        <dbReference type="PROSITE" id="PS50108"/>
    </source>
</evidence>
<keyword evidence="6 11" id="KW-0547">Nucleotide-binding</keyword>
<dbReference type="Gene3D" id="3.30.200.20">
    <property type="entry name" value="Phosphorylase Kinase, domain 1"/>
    <property type="match status" value="1"/>
</dbReference>
<feature type="compositionally biased region" description="Low complexity" evidence="12">
    <location>
        <begin position="320"/>
        <end position="332"/>
    </location>
</feature>
<evidence type="ECO:0000256" key="2">
    <source>
        <dbReference type="ARBA" id="ARBA00008874"/>
    </source>
</evidence>
<dbReference type="Pfam" id="PF00069">
    <property type="entry name" value="Pkinase"/>
    <property type="match status" value="1"/>
</dbReference>
<dbReference type="InterPro" id="IPR051931">
    <property type="entry name" value="PAK3-like"/>
</dbReference>
<proteinExistence type="inferred from homology"/>
<evidence type="ECO:0000256" key="10">
    <source>
        <dbReference type="ARBA" id="ARBA00048679"/>
    </source>
</evidence>
<dbReference type="PROSITE" id="PS50108">
    <property type="entry name" value="CRIB"/>
    <property type="match status" value="1"/>
</dbReference>
<evidence type="ECO:0000256" key="6">
    <source>
        <dbReference type="ARBA" id="ARBA00022741"/>
    </source>
</evidence>
<dbReference type="PROSITE" id="PS50011">
    <property type="entry name" value="PROTEIN_KINASE_DOM"/>
    <property type="match status" value="1"/>
</dbReference>
<feature type="compositionally biased region" description="Basic and acidic residues" evidence="12">
    <location>
        <begin position="362"/>
        <end position="372"/>
    </location>
</feature>
<dbReference type="PANTHER" id="PTHR45832:SF22">
    <property type="entry name" value="SERINE_THREONINE-PROTEIN KINASE SAMKA-RELATED"/>
    <property type="match status" value="1"/>
</dbReference>
<dbReference type="PROSITE" id="PS00107">
    <property type="entry name" value="PROTEIN_KINASE_ATP"/>
    <property type="match status" value="1"/>
</dbReference>
<evidence type="ECO:0000256" key="9">
    <source>
        <dbReference type="ARBA" id="ARBA00047899"/>
    </source>
</evidence>
<evidence type="ECO:0000256" key="11">
    <source>
        <dbReference type="PROSITE-ProRule" id="PRU10141"/>
    </source>
</evidence>
<feature type="compositionally biased region" description="Basic and acidic residues" evidence="12">
    <location>
        <begin position="391"/>
        <end position="404"/>
    </location>
</feature>
<dbReference type="Proteomes" id="UP000095284">
    <property type="component" value="Unplaced"/>
</dbReference>
<dbReference type="InterPro" id="IPR011009">
    <property type="entry name" value="Kinase-like_dom_sf"/>
</dbReference>
<dbReference type="eggNOG" id="KOG0578">
    <property type="taxonomic scope" value="Eukaryota"/>
</dbReference>
<dbReference type="InterPro" id="IPR000095">
    <property type="entry name" value="CRIB_dom"/>
</dbReference>
<comment type="cofactor">
    <cofactor evidence="1">
        <name>Mg(2+)</name>
        <dbReference type="ChEBI" id="CHEBI:18420"/>
    </cofactor>
</comment>
<feature type="compositionally biased region" description="Polar residues" evidence="12">
    <location>
        <begin position="251"/>
        <end position="260"/>
    </location>
</feature>
<dbReference type="PANTHER" id="PTHR45832">
    <property type="entry name" value="SERINE/THREONINE-PROTEIN KINASE SAMKA-RELATED-RELATED"/>
    <property type="match status" value="1"/>
</dbReference>
<dbReference type="SMART" id="SM00220">
    <property type="entry name" value="S_TKc"/>
    <property type="match status" value="1"/>
</dbReference>
<evidence type="ECO:0000313" key="16">
    <source>
        <dbReference type="WBParaSite" id="BXY_0005400.1"/>
    </source>
</evidence>
<comment type="similarity">
    <text evidence="2">Belongs to the protein kinase superfamily. STE Ser/Thr protein kinase family. STE20 subfamily.</text>
</comment>
<organism evidence="15 16">
    <name type="scientific">Bursaphelenchus xylophilus</name>
    <name type="common">Pinewood nematode worm</name>
    <name type="synonym">Aphelenchoides xylophilus</name>
    <dbReference type="NCBI Taxonomy" id="6326"/>
    <lineage>
        <taxon>Eukaryota</taxon>
        <taxon>Metazoa</taxon>
        <taxon>Ecdysozoa</taxon>
        <taxon>Nematoda</taxon>
        <taxon>Chromadorea</taxon>
        <taxon>Rhabditida</taxon>
        <taxon>Tylenchina</taxon>
        <taxon>Tylenchomorpha</taxon>
        <taxon>Aphelenchoidea</taxon>
        <taxon>Aphelenchoididae</taxon>
        <taxon>Bursaphelenchus</taxon>
    </lineage>
</organism>
<feature type="compositionally biased region" description="Pro residues" evidence="12">
    <location>
        <begin position="240"/>
        <end position="250"/>
    </location>
</feature>
<dbReference type="Gene3D" id="3.90.810.10">
    <property type="entry name" value="CRIB domain"/>
    <property type="match status" value="1"/>
</dbReference>
<feature type="region of interest" description="Disordered" evidence="12">
    <location>
        <begin position="317"/>
        <end position="408"/>
    </location>
</feature>
<evidence type="ECO:0000313" key="15">
    <source>
        <dbReference type="Proteomes" id="UP000095284"/>
    </source>
</evidence>
<dbReference type="EC" id="2.7.11.1" evidence="3"/>
<dbReference type="PROSITE" id="PS00108">
    <property type="entry name" value="PROTEIN_KINASE_ST"/>
    <property type="match status" value="1"/>
</dbReference>
<evidence type="ECO:0000256" key="1">
    <source>
        <dbReference type="ARBA" id="ARBA00001946"/>
    </source>
</evidence>
<dbReference type="SMART" id="SM00285">
    <property type="entry name" value="PBD"/>
    <property type="match status" value="1"/>
</dbReference>
<dbReference type="AlphaFoldDB" id="A0A1I7RH77"/>
<dbReference type="FunFam" id="3.30.200.20:FF:000705">
    <property type="entry name" value="Non-specific serine/threonine protein kinase"/>
    <property type="match status" value="1"/>
</dbReference>
<evidence type="ECO:0000259" key="13">
    <source>
        <dbReference type="PROSITE" id="PS50011"/>
    </source>
</evidence>
<comment type="catalytic activity">
    <reaction evidence="9">
        <text>L-threonyl-[protein] + ATP = O-phospho-L-threonyl-[protein] + ADP + H(+)</text>
        <dbReference type="Rhea" id="RHEA:46608"/>
        <dbReference type="Rhea" id="RHEA-COMP:11060"/>
        <dbReference type="Rhea" id="RHEA-COMP:11605"/>
        <dbReference type="ChEBI" id="CHEBI:15378"/>
        <dbReference type="ChEBI" id="CHEBI:30013"/>
        <dbReference type="ChEBI" id="CHEBI:30616"/>
        <dbReference type="ChEBI" id="CHEBI:61977"/>
        <dbReference type="ChEBI" id="CHEBI:456216"/>
        <dbReference type="EC" id="2.7.11.1"/>
    </reaction>
</comment>
<dbReference type="GO" id="GO:0004674">
    <property type="term" value="F:protein serine/threonine kinase activity"/>
    <property type="evidence" value="ECO:0007669"/>
    <property type="project" value="UniProtKB-EC"/>
</dbReference>
<accession>A0A1I7RH77</accession>
<feature type="domain" description="CRIB" evidence="14">
    <location>
        <begin position="102"/>
        <end position="115"/>
    </location>
</feature>
<dbReference type="SUPFAM" id="SSF56112">
    <property type="entry name" value="Protein kinase-like (PK-like)"/>
    <property type="match status" value="1"/>
</dbReference>
<feature type="domain" description="Protein kinase" evidence="13">
    <location>
        <begin position="433"/>
        <end position="684"/>
    </location>
</feature>
<evidence type="ECO:0000256" key="4">
    <source>
        <dbReference type="ARBA" id="ARBA00022679"/>
    </source>
</evidence>
<dbReference type="CDD" id="cd06614">
    <property type="entry name" value="STKc_PAK"/>
    <property type="match status" value="1"/>
</dbReference>
<dbReference type="InterPro" id="IPR017441">
    <property type="entry name" value="Protein_kinase_ATP_BS"/>
</dbReference>
<dbReference type="GO" id="GO:0005524">
    <property type="term" value="F:ATP binding"/>
    <property type="evidence" value="ECO:0007669"/>
    <property type="project" value="UniProtKB-UniRule"/>
</dbReference>
<dbReference type="GO" id="GO:0106310">
    <property type="term" value="F:protein serine kinase activity"/>
    <property type="evidence" value="ECO:0007669"/>
    <property type="project" value="RHEA"/>
</dbReference>
<evidence type="ECO:0000256" key="12">
    <source>
        <dbReference type="SAM" id="MobiDB-lite"/>
    </source>
</evidence>
<evidence type="ECO:0000256" key="5">
    <source>
        <dbReference type="ARBA" id="ARBA00022723"/>
    </source>
</evidence>
<reference evidence="16" key="1">
    <citation type="submission" date="2016-11" db="UniProtKB">
        <authorList>
            <consortium name="WormBaseParasite"/>
        </authorList>
    </citation>
    <scope>IDENTIFICATION</scope>
</reference>
<feature type="binding site" evidence="11">
    <location>
        <position position="462"/>
    </location>
    <ligand>
        <name>ATP</name>
        <dbReference type="ChEBI" id="CHEBI:30616"/>
    </ligand>
</feature>
<keyword evidence="7 11" id="KW-0067">ATP-binding</keyword>
<dbReference type="Pfam" id="PF00786">
    <property type="entry name" value="PBD"/>
    <property type="match status" value="1"/>
</dbReference>
<dbReference type="GO" id="GO:0046872">
    <property type="term" value="F:metal ion binding"/>
    <property type="evidence" value="ECO:0007669"/>
    <property type="project" value="UniProtKB-KW"/>
</dbReference>
<dbReference type="Gene3D" id="1.10.510.10">
    <property type="entry name" value="Transferase(Phosphotransferase) domain 1"/>
    <property type="match status" value="1"/>
</dbReference>
<keyword evidence="4" id="KW-0808">Transferase</keyword>
<protein>
    <recommendedName>
        <fullName evidence="3">non-specific serine/threonine protein kinase</fullName>
        <ecNumber evidence="3">2.7.11.1</ecNumber>
    </recommendedName>
</protein>
<evidence type="ECO:0000256" key="8">
    <source>
        <dbReference type="ARBA" id="ARBA00022842"/>
    </source>
</evidence>
<keyword evidence="5" id="KW-0479">Metal-binding</keyword>
<feature type="compositionally biased region" description="Basic and acidic residues" evidence="12">
    <location>
        <begin position="189"/>
        <end position="202"/>
    </location>
</feature>
<dbReference type="InterPro" id="IPR036936">
    <property type="entry name" value="CRIB_dom_sf"/>
</dbReference>
<name>A0A1I7RH77_BURXY</name>
<comment type="catalytic activity">
    <reaction evidence="10">
        <text>L-seryl-[protein] + ATP = O-phospho-L-seryl-[protein] + ADP + H(+)</text>
        <dbReference type="Rhea" id="RHEA:17989"/>
        <dbReference type="Rhea" id="RHEA-COMP:9863"/>
        <dbReference type="Rhea" id="RHEA-COMP:11604"/>
        <dbReference type="ChEBI" id="CHEBI:15378"/>
        <dbReference type="ChEBI" id="CHEBI:29999"/>
        <dbReference type="ChEBI" id="CHEBI:30616"/>
        <dbReference type="ChEBI" id="CHEBI:83421"/>
        <dbReference type="ChEBI" id="CHEBI:456216"/>
        <dbReference type="EC" id="2.7.11.1"/>
    </reaction>
</comment>
<dbReference type="InterPro" id="IPR008271">
    <property type="entry name" value="Ser/Thr_kinase_AS"/>
</dbReference>
<sequence length="707" mass="79211">MKKVIAFCGGSSVPPHLHHLIQRSVYGAYRDEYQRDITPGMTPWPNEDCGQFLLARESPFPLFSATGMSTTREKSRVRIRSLLGKIFNSSHSSLEPESISEIGAPYDAMHNVHVGYDGHTFTGLPQTWMEILRRDLSEAEQKQNPDAAVRAIKFYASAMKDNNVDKFMMRKSVYSSDDDKELDISKIKKEDVLDKSEPEKEIPAVPTPPPRSLDKNNLEIPPVPIPRTTSMEKNSESPSPKVPPPLPPKPTSTIAPQSSPFCGDLGPGPLSFLASRGSQICGFESGKIFDSTPSPFRVSVQSPFAAYIEHITWHLKNANGTGSTPSSSTRTLGRNEHSLGSTASSKHSSDEELSKPISQVIHKPEPANHEYEEPLITKPSVPGVPVRRRTPNAEKTEEKSEDVRHRHRHKLTDTQVLDELRRIVSPGDPYAKYKLAEKIGAGATGSVWTAHNLVTHQVVAVKRMAFRSQPKKEMLLTEIKVMQHYKHKNLVNYIDSYLVGDDDLWVVMDYLEGGNLTDVVTRTELDEGQMAAVIRECLLALNFLHKQSIIHRDIKSDNVLLGMDGAVKLTDFGFCAQLQPGAKRTTVIGTPYWMAPEIVNKTKYNFKVDIWSLGIMCLEMIDGEPPYLHETQLKAIYLIAQNGKPEIKKRSELSTEFVDFIDRCLCVKPEERADTTELLEHPFLQHAKPLSALIPYIKAVKDLRNQQ</sequence>
<dbReference type="InterPro" id="IPR000719">
    <property type="entry name" value="Prot_kinase_dom"/>
</dbReference>
<evidence type="ECO:0000256" key="3">
    <source>
        <dbReference type="ARBA" id="ARBA00012513"/>
    </source>
</evidence>
<dbReference type="FunFam" id="1.10.510.10:FF:000768">
    <property type="entry name" value="Non-specific serine/threonine protein kinase"/>
    <property type="match status" value="1"/>
</dbReference>
<keyword evidence="8" id="KW-0460">Magnesium</keyword>